<proteinExistence type="predicted"/>
<keyword evidence="2" id="KW-1185">Reference proteome</keyword>
<accession>A0A843WBT6</accession>
<dbReference type="Proteomes" id="UP000652761">
    <property type="component" value="Unassembled WGS sequence"/>
</dbReference>
<dbReference type="AlphaFoldDB" id="A0A843WBT6"/>
<sequence length="185" mass="20028">MVALFLAPGVLSPAVVRGVPWVVRIVATFWRSHPPLSRVSIALLCTGFLVGWLVQALFRCALDGASACVLEALRGVAVAFAPRAVESMFRWRVPFGGPCVVSAAGAPMLHLAEFWCLWWHRVLVLERSDFVLSGALVHCVVPWVAPGACDSTVCCTVCLLVRFVRRFSSCSVLEELGFPPLGHVG</sequence>
<comment type="caution">
    <text evidence="1">The sequence shown here is derived from an EMBL/GenBank/DDBJ whole genome shotgun (WGS) entry which is preliminary data.</text>
</comment>
<name>A0A843WBT6_COLES</name>
<protein>
    <submittedName>
        <fullName evidence="1">Uncharacterized protein</fullName>
    </submittedName>
</protein>
<reference evidence="1" key="1">
    <citation type="submission" date="2017-07" db="EMBL/GenBank/DDBJ databases">
        <title>Taro Niue Genome Assembly and Annotation.</title>
        <authorList>
            <person name="Atibalentja N."/>
            <person name="Keating K."/>
            <person name="Fields C.J."/>
        </authorList>
    </citation>
    <scope>NUCLEOTIDE SEQUENCE</scope>
    <source>
        <strain evidence="1">Niue_2</strain>
        <tissue evidence="1">Leaf</tissue>
    </source>
</reference>
<evidence type="ECO:0000313" key="2">
    <source>
        <dbReference type="Proteomes" id="UP000652761"/>
    </source>
</evidence>
<evidence type="ECO:0000313" key="1">
    <source>
        <dbReference type="EMBL" id="MQM03121.1"/>
    </source>
</evidence>
<dbReference type="EMBL" id="NMUH01002978">
    <property type="protein sequence ID" value="MQM03121.1"/>
    <property type="molecule type" value="Genomic_DNA"/>
</dbReference>
<gene>
    <name evidence="1" type="ORF">Taro_035891</name>
</gene>
<organism evidence="1 2">
    <name type="scientific">Colocasia esculenta</name>
    <name type="common">Wild taro</name>
    <name type="synonym">Arum esculentum</name>
    <dbReference type="NCBI Taxonomy" id="4460"/>
    <lineage>
        <taxon>Eukaryota</taxon>
        <taxon>Viridiplantae</taxon>
        <taxon>Streptophyta</taxon>
        <taxon>Embryophyta</taxon>
        <taxon>Tracheophyta</taxon>
        <taxon>Spermatophyta</taxon>
        <taxon>Magnoliopsida</taxon>
        <taxon>Liliopsida</taxon>
        <taxon>Araceae</taxon>
        <taxon>Aroideae</taxon>
        <taxon>Colocasieae</taxon>
        <taxon>Colocasia</taxon>
    </lineage>
</organism>